<organism evidence="11 12">
    <name type="scientific">Punica granatum</name>
    <name type="common">Pomegranate</name>
    <dbReference type="NCBI Taxonomy" id="22663"/>
    <lineage>
        <taxon>Eukaryota</taxon>
        <taxon>Viridiplantae</taxon>
        <taxon>Streptophyta</taxon>
        <taxon>Embryophyta</taxon>
        <taxon>Tracheophyta</taxon>
        <taxon>Spermatophyta</taxon>
        <taxon>Magnoliopsida</taxon>
        <taxon>eudicotyledons</taxon>
        <taxon>Gunneridae</taxon>
        <taxon>Pentapetalae</taxon>
        <taxon>rosids</taxon>
        <taxon>malvids</taxon>
        <taxon>Myrtales</taxon>
        <taxon>Lythraceae</taxon>
        <taxon>Punica</taxon>
    </lineage>
</organism>
<keyword evidence="5" id="KW-0498">Mitosis</keyword>
<feature type="region of interest" description="Disordered" evidence="10">
    <location>
        <begin position="121"/>
        <end position="170"/>
    </location>
</feature>
<dbReference type="Gene3D" id="2.30.30.140">
    <property type="match status" value="1"/>
</dbReference>
<evidence type="ECO:0000256" key="7">
    <source>
        <dbReference type="ARBA" id="ARBA00023242"/>
    </source>
</evidence>
<dbReference type="GO" id="GO:0005634">
    <property type="term" value="C:nucleus"/>
    <property type="evidence" value="ECO:0007669"/>
    <property type="project" value="UniProtKB-SubCell"/>
</dbReference>
<gene>
    <name evidence="11" type="ORF">CRG98_013231</name>
</gene>
<feature type="compositionally biased region" description="Basic residues" evidence="10">
    <location>
        <begin position="145"/>
        <end position="162"/>
    </location>
</feature>
<evidence type="ECO:0000256" key="8">
    <source>
        <dbReference type="ARBA" id="ARBA00023306"/>
    </source>
</evidence>
<evidence type="ECO:0000256" key="6">
    <source>
        <dbReference type="ARBA" id="ARBA00023204"/>
    </source>
</evidence>
<dbReference type="Proteomes" id="UP000233551">
    <property type="component" value="Unassembled WGS sequence"/>
</dbReference>
<keyword evidence="7" id="KW-0539">Nucleus</keyword>
<feature type="compositionally biased region" description="Polar residues" evidence="10">
    <location>
        <begin position="592"/>
        <end position="604"/>
    </location>
</feature>
<evidence type="ECO:0000313" key="11">
    <source>
        <dbReference type="EMBL" id="PKI66429.1"/>
    </source>
</evidence>
<feature type="compositionally biased region" description="Basic and acidic residues" evidence="10">
    <location>
        <begin position="481"/>
        <end position="490"/>
    </location>
</feature>
<keyword evidence="4" id="KW-0227">DNA damage</keyword>
<keyword evidence="5" id="KW-0132">Cell division</keyword>
<comment type="subcellular location">
    <subcellularLocation>
        <location evidence="1">Nucleus</location>
    </subcellularLocation>
</comment>
<comment type="function">
    <text evidence="9">Cohesin cofactor dispensable during the meiotic division but playing an important role in DNA repair by homologous recombination (HR) probably by helping SMC5/SMC6 complex. Regulator of sister chromatid cohesion in mitosis which may stabilize cohesin complex association with chromatin. May couple sister chromatid cohesion during mitosis to DNA replication. Cohesion ensures that chromosome partitioning is accurate in both meiotic and mitotic cells and plays an important role in DNA repair.</text>
</comment>
<dbReference type="GO" id="GO:0006281">
    <property type="term" value="P:DNA repair"/>
    <property type="evidence" value="ECO:0007669"/>
    <property type="project" value="UniProtKB-KW"/>
</dbReference>
<dbReference type="GO" id="GO:0009556">
    <property type="term" value="P:microsporogenesis"/>
    <property type="evidence" value="ECO:0007669"/>
    <property type="project" value="UniProtKB-ARBA"/>
</dbReference>
<accession>A0A2I0KD23</accession>
<feature type="compositionally biased region" description="Basic and acidic residues" evidence="10">
    <location>
        <begin position="233"/>
        <end position="262"/>
    </location>
</feature>
<evidence type="ECO:0000313" key="12">
    <source>
        <dbReference type="Proteomes" id="UP000233551"/>
    </source>
</evidence>
<reference evidence="11 12" key="1">
    <citation type="submission" date="2017-11" db="EMBL/GenBank/DDBJ databases">
        <title>De-novo sequencing of pomegranate (Punica granatum L.) genome.</title>
        <authorList>
            <person name="Akparov Z."/>
            <person name="Amiraslanov A."/>
            <person name="Hajiyeva S."/>
            <person name="Abbasov M."/>
            <person name="Kaur K."/>
            <person name="Hamwieh A."/>
            <person name="Solovyev V."/>
            <person name="Salamov A."/>
            <person name="Braich B."/>
            <person name="Kosarev P."/>
            <person name="Mahmoud A."/>
            <person name="Hajiyev E."/>
            <person name="Babayeva S."/>
            <person name="Izzatullayeva V."/>
            <person name="Mammadov A."/>
            <person name="Mammadov A."/>
            <person name="Sharifova S."/>
            <person name="Ojaghi J."/>
            <person name="Eynullazada K."/>
            <person name="Bayramov B."/>
            <person name="Abdulazimova A."/>
            <person name="Shahmuradov I."/>
        </authorList>
    </citation>
    <scope>NUCLEOTIDE SEQUENCE [LARGE SCALE GENOMIC DNA]</scope>
    <source>
        <strain evidence="12">cv. AG2017</strain>
        <tissue evidence="11">Leaf</tissue>
    </source>
</reference>
<dbReference type="CDD" id="cd20404">
    <property type="entry name" value="Tudor_Agenet_AtEML-like"/>
    <property type="match status" value="1"/>
</dbReference>
<proteinExistence type="inferred from homology"/>
<dbReference type="GO" id="GO:0000785">
    <property type="term" value="C:chromatin"/>
    <property type="evidence" value="ECO:0007669"/>
    <property type="project" value="TreeGrafter"/>
</dbReference>
<feature type="compositionally biased region" description="Basic and acidic residues" evidence="10">
    <location>
        <begin position="523"/>
        <end position="536"/>
    </location>
</feature>
<evidence type="ECO:0000256" key="9">
    <source>
        <dbReference type="ARBA" id="ARBA00058864"/>
    </source>
</evidence>
<keyword evidence="6" id="KW-0234">DNA repair</keyword>
<evidence type="ECO:0000256" key="10">
    <source>
        <dbReference type="SAM" id="MobiDB-lite"/>
    </source>
</evidence>
<evidence type="ECO:0000256" key="3">
    <source>
        <dbReference type="ARBA" id="ARBA00022737"/>
    </source>
</evidence>
<keyword evidence="3" id="KW-0677">Repeat</keyword>
<feature type="compositionally biased region" description="Basic and acidic residues" evidence="10">
    <location>
        <begin position="1"/>
        <end position="20"/>
    </location>
</feature>
<feature type="compositionally biased region" description="Basic residues" evidence="10">
    <location>
        <begin position="558"/>
        <end position="567"/>
    </location>
</feature>
<dbReference type="GO" id="GO:0007064">
    <property type="term" value="P:mitotic sister chromatid cohesion"/>
    <property type="evidence" value="ECO:0007669"/>
    <property type="project" value="InterPro"/>
</dbReference>
<feature type="compositionally biased region" description="Low complexity" evidence="10">
    <location>
        <begin position="359"/>
        <end position="368"/>
    </location>
</feature>
<comment type="similarity">
    <text evidence="2">Belongs to the PDS5 family.</text>
</comment>
<feature type="compositionally biased region" description="Basic residues" evidence="10">
    <location>
        <begin position="711"/>
        <end position="724"/>
    </location>
</feature>
<feature type="compositionally biased region" description="Basic and acidic residues" evidence="10">
    <location>
        <begin position="129"/>
        <end position="143"/>
    </location>
</feature>
<feature type="region of interest" description="Disordered" evidence="10">
    <location>
        <begin position="202"/>
        <end position="277"/>
    </location>
</feature>
<evidence type="ECO:0000256" key="4">
    <source>
        <dbReference type="ARBA" id="ARBA00022763"/>
    </source>
</evidence>
<feature type="region of interest" description="Disordered" evidence="10">
    <location>
        <begin position="1"/>
        <end position="21"/>
    </location>
</feature>
<dbReference type="STRING" id="22663.A0A2I0KD23"/>
<keyword evidence="8" id="KW-0131">Cell cycle</keyword>
<dbReference type="AlphaFoldDB" id="A0A2I0KD23"/>
<name>A0A2I0KD23_PUNGR</name>
<feature type="compositionally biased region" description="Basic and acidic residues" evidence="10">
    <location>
        <begin position="625"/>
        <end position="643"/>
    </location>
</feature>
<dbReference type="InterPro" id="IPR039776">
    <property type="entry name" value="Pds5"/>
</dbReference>
<feature type="region of interest" description="Disordered" evidence="10">
    <location>
        <begin position="349"/>
        <end position="724"/>
    </location>
</feature>
<feature type="compositionally biased region" description="Basic and acidic residues" evidence="10">
    <location>
        <begin position="686"/>
        <end position="710"/>
    </location>
</feature>
<sequence length="724" mass="80614">MLVHGDDDGKSENNDSREQETSSIICIFQTIRRSEDVTDAAKSKNSQAICDLGLSIVKRLTKAEVNLDAPPVSAALLPALYKLYESKEVDGSDAREPKTWLADESIWTHFDSLKLEISSKVPAENPGDTDLKENDKDGSELPLKKMMKRLKPHGTKSKKGKPVKSEKEKVENDIDVLKMVREINLDSLGLSNIAHGSEDKASLHKRLGSSPDSDILASGFSKKKSSLSKQRGKGSDEGQTEKSDEVGEVHDDDLKTDKREPTKSPLDSMKKRKRKVMGGLAKGTMMETESLEDLIGCKIKVWWPMDKKFYEGTIKSYDPSRNKHVVLYDDGDVEILNLEKERWELTDKGQKSAKKLKSLKTTSKRVSSGQKIKISGNLPGIGESFKMVKAKGTPKKQKPAQLGALETNSDEVEDKHRISDLSEVEPSTSTREDDLKLDDLEVEKGSNKRTDSKRKRKPTTSDEETGSPIQDNIGSDDEEDAPVKLPDRKGSNKRARSKPESKQVKGKKRNVGRKEASDEDGADSDHPVEDDRKSNEEENVLVSSAKKKGSNQRAGSSLKRKPVKGKKKNLDLEEATDEEEGPRARDILMQDAENSTQEDNTAGNLTYKRGSKRKASSKPKRKPVKDKLESARLAEASKEEARDNAQSPIEDDRRSDEEQNPPLGESDKEESNSEPEMTRSKPKIQGKTEEKSPEPSADEKIEIPDDEPLKLWKRRVGKSLKKVG</sequence>
<dbReference type="SUPFAM" id="SSF63748">
    <property type="entry name" value="Tudor/PWWP/MBT"/>
    <property type="match status" value="1"/>
</dbReference>
<evidence type="ECO:0000256" key="5">
    <source>
        <dbReference type="ARBA" id="ARBA00022776"/>
    </source>
</evidence>
<evidence type="ECO:0000256" key="1">
    <source>
        <dbReference type="ARBA" id="ARBA00004123"/>
    </source>
</evidence>
<comment type="caution">
    <text evidence="11">The sequence shown here is derived from an EMBL/GenBank/DDBJ whole genome shotgun (WGS) entry which is preliminary data.</text>
</comment>
<dbReference type="PANTHER" id="PTHR12663:SF0">
    <property type="entry name" value="PRECOCIOUS DISSOCIATION OF SISTERS 5, ISOFORM A"/>
    <property type="match status" value="1"/>
</dbReference>
<dbReference type="FunFam" id="2.30.30.140:FF:000033">
    <property type="entry name" value="Binding protein"/>
    <property type="match status" value="1"/>
</dbReference>
<feature type="compositionally biased region" description="Basic residues" evidence="10">
    <location>
        <begin position="221"/>
        <end position="232"/>
    </location>
</feature>
<feature type="compositionally biased region" description="Basic and acidic residues" evidence="10">
    <location>
        <begin position="665"/>
        <end position="679"/>
    </location>
</feature>
<evidence type="ECO:0000256" key="2">
    <source>
        <dbReference type="ARBA" id="ARBA00006254"/>
    </source>
</evidence>
<dbReference type="GO" id="GO:0035825">
    <property type="term" value="P:homologous recombination"/>
    <property type="evidence" value="ECO:0007669"/>
    <property type="project" value="UniProtKB-ARBA"/>
</dbReference>
<protein>
    <submittedName>
        <fullName evidence="11">Uncharacterized protein</fullName>
    </submittedName>
</protein>
<dbReference type="EMBL" id="PGOL01000675">
    <property type="protein sequence ID" value="PKI66429.1"/>
    <property type="molecule type" value="Genomic_DNA"/>
</dbReference>
<feature type="compositionally biased region" description="Basic residues" evidence="10">
    <location>
        <begin position="609"/>
        <end position="624"/>
    </location>
</feature>
<feature type="compositionally biased region" description="Basic and acidic residues" evidence="10">
    <location>
        <begin position="430"/>
        <end position="450"/>
    </location>
</feature>
<feature type="compositionally biased region" description="Basic residues" evidence="10">
    <location>
        <begin position="388"/>
        <end position="398"/>
    </location>
</feature>
<keyword evidence="12" id="KW-1185">Reference proteome</keyword>
<dbReference type="PANTHER" id="PTHR12663">
    <property type="entry name" value="ANDROGEN INDUCED INHIBITOR OF PROLIFERATION AS3 / PDS5-RELATED"/>
    <property type="match status" value="1"/>
</dbReference>